<accession>A0A642UE95</accession>
<keyword evidence="2" id="KW-1185">Reference proteome</keyword>
<dbReference type="GeneID" id="54783849"/>
<evidence type="ECO:0000313" key="1">
    <source>
        <dbReference type="EMBL" id="KAA8897482.1"/>
    </source>
</evidence>
<dbReference type="VEuPathDB" id="FungiDB:DIURU_005198"/>
<reference evidence="1 2" key="1">
    <citation type="submission" date="2019-07" db="EMBL/GenBank/DDBJ databases">
        <title>Genome assembly of two rare yeast pathogens: Diutina rugosa and Trichomonascus ciferrii.</title>
        <authorList>
            <person name="Mixao V."/>
            <person name="Saus E."/>
            <person name="Hansen A."/>
            <person name="Lass-Flor C."/>
            <person name="Gabaldon T."/>
        </authorList>
    </citation>
    <scope>NUCLEOTIDE SEQUENCE [LARGE SCALE GENOMIC DNA]</scope>
    <source>
        <strain evidence="1 2">CBS 613</strain>
    </source>
</reference>
<dbReference type="AlphaFoldDB" id="A0A642UE95"/>
<organism evidence="1 2">
    <name type="scientific">Diutina rugosa</name>
    <name type="common">Yeast</name>
    <name type="synonym">Candida rugosa</name>
    <dbReference type="NCBI Taxonomy" id="5481"/>
    <lineage>
        <taxon>Eukaryota</taxon>
        <taxon>Fungi</taxon>
        <taxon>Dikarya</taxon>
        <taxon>Ascomycota</taxon>
        <taxon>Saccharomycotina</taxon>
        <taxon>Pichiomycetes</taxon>
        <taxon>Debaryomycetaceae</taxon>
        <taxon>Diutina</taxon>
    </lineage>
</organism>
<dbReference type="RefSeq" id="XP_034009993.1">
    <property type="nucleotide sequence ID" value="XM_034158153.1"/>
</dbReference>
<dbReference type="EMBL" id="SWFT01000156">
    <property type="protein sequence ID" value="KAA8897482.1"/>
    <property type="molecule type" value="Genomic_DNA"/>
</dbReference>
<gene>
    <name evidence="1" type="ORF">DIURU_005198</name>
</gene>
<comment type="caution">
    <text evidence="1">The sequence shown here is derived from an EMBL/GenBank/DDBJ whole genome shotgun (WGS) entry which is preliminary data.</text>
</comment>
<protein>
    <submittedName>
        <fullName evidence="1">Uncharacterized protein</fullName>
    </submittedName>
</protein>
<dbReference type="SUPFAM" id="SSF52047">
    <property type="entry name" value="RNI-like"/>
    <property type="match status" value="1"/>
</dbReference>
<name>A0A642UE95_DIURU</name>
<sequence>MPPNTPSNVSNEQTKGLPFQQFPDLPNEIQRFIYSLVDVPSVCRAYVAFAPYWSVGPAADYLKKRTVNVSLVATTRSDTAINFDTLAKLPPCDVSVEATVRTWPHTTRRLDQVTVRSLSVDMNGEFGTRFHGNFHDLKHPLKSLKLFSVSLSTSQIPASVQHLQLSLCSQSFMRNLDTLENLEKLVLDSLLDNQITLPHSLVDISLAGEFHVDCNLPKLRVARDCDRYNLPWSQMETVTDCDGIPKVTSLDNLRSIHVRSSAVPVSFRGIWCPKLTVVKIFGYRADFRINDDDASSMFDDSQMAQLTELIAPDFTVTNFTPFESLQNVHVKLVEPLTDRLVLPSALETLAVSTEVPVTGVPSQIKTLCVAANHNDVSIASDNLRSVTLSQAHDVILSCPRLTCLKVSEFSGSIKLDIPKLESADIDGGKCDVVSVLSQISAASLKISYCSFQSLILNNPMDRLVLNGCKLDELTVEAWEVDIRMTIISRRTSITADTVNIHIYDEEVPAKLSLRCRKLSTPILDPRCYRDVESLTLWPKDHASSKFIPHNTLTPNALVDCQALEKLELKEISIASTKDDPLVIPATVKSLIIKDIMADELWLEFRDESRLEHFELTLSEYAANDSPCFTMETLGLHQKPPSFYCPLLENYH</sequence>
<proteinExistence type="predicted"/>
<dbReference type="Proteomes" id="UP000449547">
    <property type="component" value="Unassembled WGS sequence"/>
</dbReference>
<evidence type="ECO:0000313" key="2">
    <source>
        <dbReference type="Proteomes" id="UP000449547"/>
    </source>
</evidence>